<accession>A0ABS5R7U5</accession>
<reference evidence="1" key="1">
    <citation type="submission" date="2021-05" db="EMBL/GenBank/DDBJ databases">
        <authorList>
            <person name="Sun Q."/>
            <person name="Inoue M."/>
        </authorList>
    </citation>
    <scope>NUCLEOTIDE SEQUENCE</scope>
    <source>
        <strain evidence="1">VKM B-3255</strain>
    </source>
</reference>
<proteinExistence type="predicted"/>
<dbReference type="EMBL" id="JAHCQH010000016">
    <property type="protein sequence ID" value="MBS9477745.1"/>
    <property type="molecule type" value="Genomic_DNA"/>
</dbReference>
<dbReference type="Proteomes" id="UP001166585">
    <property type="component" value="Unassembled WGS sequence"/>
</dbReference>
<comment type="caution">
    <text evidence="1">The sequence shown here is derived from an EMBL/GenBank/DDBJ whole genome shotgun (WGS) entry which is preliminary data.</text>
</comment>
<evidence type="ECO:0000313" key="1">
    <source>
        <dbReference type="EMBL" id="MBS9477745.1"/>
    </source>
</evidence>
<keyword evidence="2" id="KW-1185">Reference proteome</keyword>
<organism evidence="1 2">
    <name type="scientific">Ancylobacter radicis</name>
    <dbReference type="NCBI Taxonomy" id="2836179"/>
    <lineage>
        <taxon>Bacteria</taxon>
        <taxon>Pseudomonadati</taxon>
        <taxon>Pseudomonadota</taxon>
        <taxon>Alphaproteobacteria</taxon>
        <taxon>Hyphomicrobiales</taxon>
        <taxon>Xanthobacteraceae</taxon>
        <taxon>Ancylobacter</taxon>
    </lineage>
</organism>
<name>A0ABS5R7U5_9HYPH</name>
<gene>
    <name evidence="1" type="ORF">KIP89_11555</name>
</gene>
<sequence>MLKLEPVSAEPFWLNVLPGVRIQFRPVSVAAMLIARGAAGEALKAGGEQATIEAGAAFTRALAHTGIVAWEGIGDAKGKPVDPDNEAIEQLLELWPAFDAIDRLYVGPALTRLDEKNV</sequence>
<dbReference type="RefSeq" id="WP_213755588.1">
    <property type="nucleotide sequence ID" value="NZ_JAHCQH010000016.1"/>
</dbReference>
<evidence type="ECO:0000313" key="2">
    <source>
        <dbReference type="Proteomes" id="UP001166585"/>
    </source>
</evidence>
<protein>
    <submittedName>
        <fullName evidence="1">Uncharacterized protein</fullName>
    </submittedName>
</protein>